<dbReference type="PROSITE" id="PS51354">
    <property type="entry name" value="GLUTAREDOXIN_2"/>
    <property type="match status" value="1"/>
</dbReference>
<accession>A0A8J6NZW0</accession>
<evidence type="ECO:0008006" key="3">
    <source>
        <dbReference type="Google" id="ProtNLM"/>
    </source>
</evidence>
<evidence type="ECO:0000313" key="1">
    <source>
        <dbReference type="EMBL" id="MBC8431628.1"/>
    </source>
</evidence>
<dbReference type="SUPFAM" id="SSF52833">
    <property type="entry name" value="Thioredoxin-like"/>
    <property type="match status" value="1"/>
</dbReference>
<name>A0A8J6NZW0_9BACT</name>
<sequence length="101" mass="11014">MVDGKGVMVEIVAKKKGCVLCDLAIAILEEITPEFEKGLLRWEVVDVGSREGLIRFDELTQICGSRPAVPSLIINEGIAFDHIPDYDALSKAVLQGMKGQD</sequence>
<dbReference type="InterPro" id="IPR036249">
    <property type="entry name" value="Thioredoxin-like_sf"/>
</dbReference>
<reference evidence="1 2" key="1">
    <citation type="submission" date="2020-08" db="EMBL/GenBank/DDBJ databases">
        <title>Bridging the membrane lipid divide: bacteria of the FCB group superphylum have the potential to synthesize archaeal ether lipids.</title>
        <authorList>
            <person name="Villanueva L."/>
            <person name="Von Meijenfeldt F.A.B."/>
            <person name="Westbye A.B."/>
            <person name="Yadav S."/>
            <person name="Hopmans E.C."/>
            <person name="Dutilh B.E."/>
            <person name="Sinninghe Damste J.S."/>
        </authorList>
    </citation>
    <scope>NUCLEOTIDE SEQUENCE [LARGE SCALE GENOMIC DNA]</scope>
    <source>
        <strain evidence="1">NIOZ-UU17</strain>
    </source>
</reference>
<proteinExistence type="predicted"/>
<dbReference type="Proteomes" id="UP000605201">
    <property type="component" value="Unassembled WGS sequence"/>
</dbReference>
<comment type="caution">
    <text evidence="1">The sequence shown here is derived from an EMBL/GenBank/DDBJ whole genome shotgun (WGS) entry which is preliminary data.</text>
</comment>
<protein>
    <recommendedName>
        <fullName evidence="3">Glutaredoxin family protein</fullName>
    </recommendedName>
</protein>
<dbReference type="AlphaFoldDB" id="A0A8J6NZW0"/>
<dbReference type="EMBL" id="JACNIG010000160">
    <property type="protein sequence ID" value="MBC8431628.1"/>
    <property type="molecule type" value="Genomic_DNA"/>
</dbReference>
<evidence type="ECO:0000313" key="2">
    <source>
        <dbReference type="Proteomes" id="UP000605201"/>
    </source>
</evidence>
<gene>
    <name evidence="1" type="ORF">H8D96_06880</name>
</gene>
<organism evidence="1 2">
    <name type="scientific">Candidatus Desulfatibia vada</name>
    <dbReference type="NCBI Taxonomy" id="2841696"/>
    <lineage>
        <taxon>Bacteria</taxon>
        <taxon>Pseudomonadati</taxon>
        <taxon>Thermodesulfobacteriota</taxon>
        <taxon>Desulfobacteria</taxon>
        <taxon>Desulfobacterales</taxon>
        <taxon>Desulfobacterales incertae sedis</taxon>
        <taxon>Candidatus Desulfatibia</taxon>
    </lineage>
</organism>